<keyword evidence="9" id="KW-0511">Multifunctional enzyme</keyword>
<evidence type="ECO:0000256" key="8">
    <source>
        <dbReference type="ARBA" id="ARBA00022801"/>
    </source>
</evidence>
<dbReference type="EMBL" id="CP021255">
    <property type="protein sequence ID" value="AVD71774.1"/>
    <property type="molecule type" value="Genomic_DNA"/>
</dbReference>
<evidence type="ECO:0000256" key="10">
    <source>
        <dbReference type="ARBA" id="ARBA00044770"/>
    </source>
</evidence>
<evidence type="ECO:0000256" key="11">
    <source>
        <dbReference type="ARBA" id="ARBA00049902"/>
    </source>
</evidence>
<dbReference type="GO" id="GO:0030288">
    <property type="term" value="C:outer membrane-bounded periplasmic space"/>
    <property type="evidence" value="ECO:0007669"/>
    <property type="project" value="TreeGrafter"/>
</dbReference>
<dbReference type="KEGG" id="deo:CAY53_10120"/>
<evidence type="ECO:0000256" key="6">
    <source>
        <dbReference type="ARBA" id="ARBA00022676"/>
    </source>
</evidence>
<keyword evidence="12" id="KW-1133">Transmembrane helix</keyword>
<name>A0A2L1GQ73_9BACT</name>
<dbReference type="Pfam" id="PF00905">
    <property type="entry name" value="Transpeptidase"/>
    <property type="match status" value="1"/>
</dbReference>
<evidence type="ECO:0000259" key="13">
    <source>
        <dbReference type="Pfam" id="PF00905"/>
    </source>
</evidence>
<keyword evidence="12" id="KW-0812">Transmembrane</keyword>
<evidence type="ECO:0000256" key="5">
    <source>
        <dbReference type="ARBA" id="ARBA00022670"/>
    </source>
</evidence>
<dbReference type="Proteomes" id="UP000239867">
    <property type="component" value="Chromosome"/>
</dbReference>
<keyword evidence="16" id="KW-1185">Reference proteome</keyword>
<feature type="transmembrane region" description="Helical" evidence="12">
    <location>
        <begin position="12"/>
        <end position="32"/>
    </location>
</feature>
<dbReference type="InterPro" id="IPR001460">
    <property type="entry name" value="PCN-bd_Tpept"/>
</dbReference>
<dbReference type="InterPro" id="IPR050396">
    <property type="entry name" value="Glycosyltr_51/Transpeptidase"/>
</dbReference>
<comment type="similarity">
    <text evidence="2">In the C-terminal section; belongs to the transpeptidase family.</text>
</comment>
<dbReference type="GO" id="GO:0009252">
    <property type="term" value="P:peptidoglycan biosynthetic process"/>
    <property type="evidence" value="ECO:0007669"/>
    <property type="project" value="UniProtKB-UniPathway"/>
</dbReference>
<protein>
    <recommendedName>
        <fullName evidence="10">peptidoglycan glycosyltransferase</fullName>
        <ecNumber evidence="10">2.4.99.28</ecNumber>
    </recommendedName>
</protein>
<evidence type="ECO:0000256" key="7">
    <source>
        <dbReference type="ARBA" id="ARBA00022679"/>
    </source>
</evidence>
<dbReference type="Gene3D" id="3.40.710.10">
    <property type="entry name" value="DD-peptidase/beta-lactamase superfamily"/>
    <property type="match status" value="2"/>
</dbReference>
<dbReference type="GO" id="GO:0006508">
    <property type="term" value="P:proteolysis"/>
    <property type="evidence" value="ECO:0007669"/>
    <property type="project" value="UniProtKB-KW"/>
</dbReference>
<evidence type="ECO:0000313" key="16">
    <source>
        <dbReference type="Proteomes" id="UP000239867"/>
    </source>
</evidence>
<keyword evidence="7" id="KW-0808">Transferase</keyword>
<keyword evidence="6" id="KW-0328">Glycosyltransferase</keyword>
<evidence type="ECO:0000259" key="14">
    <source>
        <dbReference type="Pfam" id="PF00912"/>
    </source>
</evidence>
<evidence type="ECO:0000256" key="3">
    <source>
        <dbReference type="ARBA" id="ARBA00007739"/>
    </source>
</evidence>
<dbReference type="OrthoDB" id="9766909at2"/>
<reference evidence="15 16" key="1">
    <citation type="journal article" date="2018" name="MBio">
        <title>Insights into the evolution of host association through the isolation and characterization of a novel human periodontal pathobiont, Desulfobulbus oralis.</title>
        <authorList>
            <person name="Cross K.L."/>
            <person name="Chirania P."/>
            <person name="Xiong W."/>
            <person name="Beall C.J."/>
            <person name="Elkins J.G."/>
            <person name="Giannone R.J."/>
            <person name="Griffen A.L."/>
            <person name="Guss A.M."/>
            <person name="Hettich R.L."/>
            <person name="Joshi S.S."/>
            <person name="Mokrzan E.M."/>
            <person name="Martin R.K."/>
            <person name="Zhulin I.B."/>
            <person name="Leys E.J."/>
            <person name="Podar M."/>
        </authorList>
    </citation>
    <scope>NUCLEOTIDE SEQUENCE [LARGE SCALE GENOMIC DNA]</scope>
    <source>
        <strain evidence="15 16">ORNL</strain>
    </source>
</reference>
<dbReference type="UniPathway" id="UPA00219"/>
<dbReference type="InterPro" id="IPR023346">
    <property type="entry name" value="Lysozyme-like_dom_sf"/>
</dbReference>
<comment type="pathway">
    <text evidence="1">Cell wall biogenesis; peptidoglycan biosynthesis.</text>
</comment>
<keyword evidence="12" id="KW-0472">Membrane</keyword>
<organism evidence="15 16">
    <name type="scientific">Desulfobulbus oralis</name>
    <dbReference type="NCBI Taxonomy" id="1986146"/>
    <lineage>
        <taxon>Bacteria</taxon>
        <taxon>Pseudomonadati</taxon>
        <taxon>Thermodesulfobacteriota</taxon>
        <taxon>Desulfobulbia</taxon>
        <taxon>Desulfobulbales</taxon>
        <taxon>Desulfobulbaceae</taxon>
        <taxon>Desulfobulbus</taxon>
    </lineage>
</organism>
<dbReference type="PANTHER" id="PTHR32282:SF33">
    <property type="entry name" value="PEPTIDOGLYCAN GLYCOSYLTRANSFERASE"/>
    <property type="match status" value="1"/>
</dbReference>
<feature type="domain" description="Glycosyl transferase family 51" evidence="14">
    <location>
        <begin position="71"/>
        <end position="247"/>
    </location>
</feature>
<dbReference type="GO" id="GO:0008658">
    <property type="term" value="F:penicillin binding"/>
    <property type="evidence" value="ECO:0007669"/>
    <property type="project" value="InterPro"/>
</dbReference>
<evidence type="ECO:0000313" key="15">
    <source>
        <dbReference type="EMBL" id="AVD71774.1"/>
    </source>
</evidence>
<dbReference type="PANTHER" id="PTHR32282">
    <property type="entry name" value="BINDING PROTEIN TRANSPEPTIDASE, PUTATIVE-RELATED"/>
    <property type="match status" value="1"/>
</dbReference>
<dbReference type="Pfam" id="PF00912">
    <property type="entry name" value="Transgly"/>
    <property type="match status" value="1"/>
</dbReference>
<dbReference type="GO" id="GO:0008955">
    <property type="term" value="F:peptidoglycan glycosyltransferase activity"/>
    <property type="evidence" value="ECO:0007669"/>
    <property type="project" value="UniProtKB-EC"/>
</dbReference>
<dbReference type="InterPro" id="IPR036950">
    <property type="entry name" value="PBP_transglycosylase"/>
</dbReference>
<gene>
    <name evidence="15" type="ORF">CAY53_10120</name>
</gene>
<comment type="catalytic activity">
    <reaction evidence="11">
        <text>[GlcNAc-(1-&gt;4)-Mur2Ac(oyl-L-Ala-gamma-D-Glu-L-Lys-D-Ala-D-Ala)](n)-di-trans,octa-cis-undecaprenyl diphosphate + beta-D-GlcNAc-(1-&gt;4)-Mur2Ac(oyl-L-Ala-gamma-D-Glu-L-Lys-D-Ala-D-Ala)-di-trans,octa-cis-undecaprenyl diphosphate = [GlcNAc-(1-&gt;4)-Mur2Ac(oyl-L-Ala-gamma-D-Glu-L-Lys-D-Ala-D-Ala)](n+1)-di-trans,octa-cis-undecaprenyl diphosphate + di-trans,octa-cis-undecaprenyl diphosphate + H(+)</text>
        <dbReference type="Rhea" id="RHEA:23708"/>
        <dbReference type="Rhea" id="RHEA-COMP:9602"/>
        <dbReference type="Rhea" id="RHEA-COMP:9603"/>
        <dbReference type="ChEBI" id="CHEBI:15378"/>
        <dbReference type="ChEBI" id="CHEBI:58405"/>
        <dbReference type="ChEBI" id="CHEBI:60033"/>
        <dbReference type="ChEBI" id="CHEBI:78435"/>
        <dbReference type="EC" id="2.4.99.28"/>
    </reaction>
</comment>
<dbReference type="SUPFAM" id="SSF53955">
    <property type="entry name" value="Lysozyme-like"/>
    <property type="match status" value="1"/>
</dbReference>
<evidence type="ECO:0000256" key="2">
    <source>
        <dbReference type="ARBA" id="ARBA00007090"/>
    </source>
</evidence>
<dbReference type="Gene3D" id="1.10.3810.10">
    <property type="entry name" value="Biosynthetic peptidoglycan transglycosylase-like"/>
    <property type="match status" value="1"/>
</dbReference>
<dbReference type="GO" id="GO:0004180">
    <property type="term" value="F:carboxypeptidase activity"/>
    <property type="evidence" value="ECO:0007669"/>
    <property type="project" value="UniProtKB-KW"/>
</dbReference>
<sequence>MKKFIKFLKYSFLFCFILGLLLAAGGAYWLYYQIVKVPAPEMTEANISAILGRESPVYYSDGVTQFGVLFEDVHRQYVKYDEIPKHFIQALIAAEDDQYFNHFGVDPMGIARALLANYRAGRVVQGGSTLTQQTAKNLFKRESRSLKAKIKELMQAFRLEYYFSKEKILEFYCNQFYVSGNGHGLGVAARYFFDKEPAELTLVEAAFIAGCVKQPNYYNPFLKKNREDPIEARKRAMIRVRYVLGQMREKGMLSAEDFAVARTTELEFRQGKMSYGQNATMDLLKEGLGSPILMEFLEENGISNISTSGARIITTLDKDLQDQTVYALRRHLSRLDVQLRGYRREAVQKEYAELEYQGDEEIVPRAFVFGTLGAVDADSGLFTVELADGTQGLLARDGLAKTAKGQLKPGDRVYVSVQDKRAENGEFLLDLERYPKVDGGAIVLQKGAIRAMSSGMSNVHFNRATSAARNMGSTFKTLVYAAAIQLGWSPADLLNNRPNTFTFNGAVYTPAASHRGAAPDVTMSWAGVKSENLASVWLLYHLTDKVDKPGLREMALQLGMAPWENGSRQETVAQYRARLHNRFHFNLKVSDSMMEQAVYDTAVRALKADFLFAGHQEEYDRLSRLPYDATSAFGGEDGSFLRIRQCLKDMIAYRQYLEHYQPIDPDQAFDMPDYVLSIGESSRQEERDAARENAFSRGGLYRSSDGALIFSLHGNMAEGWQFMPPGEVQRLLTGKSHAEELAFWQGVLLEGWINAESVAEVEEQIKVERQRFDKRNLYSLNVLCEIREFRVMVGLQYLMALARACGVDSHFEPVLPTALGANVVTLSEIARIYEAMVTGNRYDPADAASMERLEGENRSDRDGLSIIERIVTPDGREVYTRSPHATRVFDGRTSAAIGSILQNVVRYGTGRRAQAVQLHAQDADQSARLARLKHHLPLLGKTGTANENRNVAFLGYVPVLAQDDSSVLALENGYTVGVYVGHDRNQKMSRGIDGAHGALPAWTVIAQALVDHEQIGDKADPVDLQFNSGLPLRYPDVGQVFLPVSEQSGVPSGPPGKHQLIAPDYAAILDVGGQEKGRFAPQRNFLPFWRLPEESKAEK</sequence>
<dbReference type="EC" id="2.4.99.28" evidence="10"/>
<keyword evidence="5" id="KW-0645">Protease</keyword>
<evidence type="ECO:0000256" key="4">
    <source>
        <dbReference type="ARBA" id="ARBA00022645"/>
    </source>
</evidence>
<dbReference type="InterPro" id="IPR001264">
    <property type="entry name" value="Glyco_trans_51"/>
</dbReference>
<feature type="domain" description="Penicillin-binding protein transpeptidase" evidence="13">
    <location>
        <begin position="445"/>
        <end position="558"/>
    </location>
</feature>
<proteinExistence type="inferred from homology"/>
<dbReference type="SUPFAM" id="SSF56601">
    <property type="entry name" value="beta-lactamase/transpeptidase-like"/>
    <property type="match status" value="2"/>
</dbReference>
<evidence type="ECO:0000256" key="9">
    <source>
        <dbReference type="ARBA" id="ARBA00023268"/>
    </source>
</evidence>
<dbReference type="AlphaFoldDB" id="A0A2L1GQ73"/>
<keyword evidence="4" id="KW-0121">Carboxypeptidase</keyword>
<dbReference type="InterPro" id="IPR012338">
    <property type="entry name" value="Beta-lactam/transpept-like"/>
</dbReference>
<accession>A0A2L1GQ73</accession>
<evidence type="ECO:0000256" key="12">
    <source>
        <dbReference type="SAM" id="Phobius"/>
    </source>
</evidence>
<keyword evidence="8" id="KW-0378">Hydrolase</keyword>
<dbReference type="RefSeq" id="WP_104937007.1">
    <property type="nucleotide sequence ID" value="NZ_CP021255.1"/>
</dbReference>
<comment type="similarity">
    <text evidence="3">In the N-terminal section; belongs to the glycosyltransferase 51 family.</text>
</comment>
<evidence type="ECO:0000256" key="1">
    <source>
        <dbReference type="ARBA" id="ARBA00004752"/>
    </source>
</evidence>